<dbReference type="AlphaFoldDB" id="A0A4V1K1P9"/>
<proteinExistence type="predicted"/>
<dbReference type="EMBL" id="RLII01000063">
    <property type="protein sequence ID" value="RXE57549.1"/>
    <property type="molecule type" value="Genomic_DNA"/>
</dbReference>
<dbReference type="OrthoDB" id="9816400at2"/>
<organism evidence="1 2">
    <name type="scientific">Acetivibrio mesophilus</name>
    <dbReference type="NCBI Taxonomy" id="2487273"/>
    <lineage>
        <taxon>Bacteria</taxon>
        <taxon>Bacillati</taxon>
        <taxon>Bacillota</taxon>
        <taxon>Clostridia</taxon>
        <taxon>Eubacteriales</taxon>
        <taxon>Oscillospiraceae</taxon>
        <taxon>Acetivibrio</taxon>
    </lineage>
</organism>
<sequence>MLREKYSHLTPSERSARLQQLAEENAYRRLQELESSIPNAHFLEKHGAQTTLQSQLDRVQYAINPTTKIVETYPNGRLKLPSSATRFMSHRDQLNLIQRSQQILKNTGDIDLAQMPITYKSIIGSGYQRGTLNYGLSYTGQVFFRNNQPITAFPIWGQ</sequence>
<reference evidence="2" key="1">
    <citation type="submission" date="2018-11" db="EMBL/GenBank/DDBJ databases">
        <title>Genome sequencing of a novel mesophilic and cellulolytic organism within the genus Hungateiclostridium.</title>
        <authorList>
            <person name="Rettenmaier R."/>
            <person name="Liebl W."/>
            <person name="Zverlov V."/>
        </authorList>
    </citation>
    <scope>NUCLEOTIDE SEQUENCE [LARGE SCALE GENOMIC DNA]</scope>
    <source>
        <strain evidence="2">N2K1</strain>
    </source>
</reference>
<evidence type="ECO:0000313" key="1">
    <source>
        <dbReference type="EMBL" id="RXE57549.1"/>
    </source>
</evidence>
<name>A0A4V1K1P9_9FIRM</name>
<accession>A0A4V1K1P9</accession>
<keyword evidence="2" id="KW-1185">Reference proteome</keyword>
<gene>
    <name evidence="1" type="ORF">EFD62_17125</name>
</gene>
<evidence type="ECO:0000313" key="2">
    <source>
        <dbReference type="Proteomes" id="UP000289166"/>
    </source>
</evidence>
<dbReference type="RefSeq" id="WP_128706572.1">
    <property type="nucleotide sequence ID" value="NZ_RLII01000063.1"/>
</dbReference>
<comment type="caution">
    <text evidence="1">The sequence shown here is derived from an EMBL/GenBank/DDBJ whole genome shotgun (WGS) entry which is preliminary data.</text>
</comment>
<protein>
    <submittedName>
        <fullName evidence="1">Uncharacterized protein</fullName>
    </submittedName>
</protein>
<dbReference type="Proteomes" id="UP000289166">
    <property type="component" value="Unassembled WGS sequence"/>
</dbReference>